<organism evidence="1 2">
    <name type="scientific">Velocimicrobium porci</name>
    <dbReference type="NCBI Taxonomy" id="2606634"/>
    <lineage>
        <taxon>Bacteria</taxon>
        <taxon>Bacillati</taxon>
        <taxon>Bacillota</taxon>
        <taxon>Clostridia</taxon>
        <taxon>Lachnospirales</taxon>
        <taxon>Lachnospiraceae</taxon>
        <taxon>Velocimicrobium</taxon>
    </lineage>
</organism>
<evidence type="ECO:0000313" key="1">
    <source>
        <dbReference type="EMBL" id="MSS62900.1"/>
    </source>
</evidence>
<reference evidence="1 2" key="1">
    <citation type="submission" date="2019-08" db="EMBL/GenBank/DDBJ databases">
        <title>In-depth cultivation of the pig gut microbiome towards novel bacterial diversity and tailored functional studies.</title>
        <authorList>
            <person name="Wylensek D."/>
            <person name="Hitch T.C.A."/>
            <person name="Clavel T."/>
        </authorList>
    </citation>
    <scope>NUCLEOTIDE SEQUENCE [LARGE SCALE GENOMIC DNA]</scope>
    <source>
        <strain evidence="1 2">WCA-693-APC-MOT-I</strain>
    </source>
</reference>
<comment type="caution">
    <text evidence="1">The sequence shown here is derived from an EMBL/GenBank/DDBJ whole genome shotgun (WGS) entry which is preliminary data.</text>
</comment>
<dbReference type="EMBL" id="VUMT01000003">
    <property type="protein sequence ID" value="MSS62900.1"/>
    <property type="molecule type" value="Genomic_DNA"/>
</dbReference>
<dbReference type="AlphaFoldDB" id="A0A6L5XVQ4"/>
<gene>
    <name evidence="1" type="ORF">FYJ58_03285</name>
</gene>
<protein>
    <submittedName>
        <fullName evidence="1">Uncharacterized protein</fullName>
    </submittedName>
</protein>
<dbReference type="Proteomes" id="UP000482209">
    <property type="component" value="Unassembled WGS sequence"/>
</dbReference>
<keyword evidence="2" id="KW-1185">Reference proteome</keyword>
<accession>A0A6L5XVQ4</accession>
<sequence>MFCWSQKKKISKKIALVGLEHGAGTTHVGVLLADYFRQNQGARTAYIECNKTSAFSKLQECLYGYQRKCFQIQRVDYYIGGSEQQLEALFGKNYDYFILDFGIELKNNEEKIKSCEERLFIGNLERWEQKDYICFGRQYQEYNWTFVCNLGRKDIAHNVEKNLHKKLYKIGYQPISQPLTREVEQFFYSLR</sequence>
<proteinExistence type="predicted"/>
<evidence type="ECO:0000313" key="2">
    <source>
        <dbReference type="Proteomes" id="UP000482209"/>
    </source>
</evidence>
<name>A0A6L5XVQ4_9FIRM</name>